<gene>
    <name evidence="1" type="ORF">S2091_4380</name>
</gene>
<accession>A0A2S9GT43</accession>
<proteinExistence type="predicted"/>
<keyword evidence="2" id="KW-1185">Reference proteome</keyword>
<organism evidence="1 2">
    <name type="scientific">Solimicrobium silvestre</name>
    <dbReference type="NCBI Taxonomy" id="2099400"/>
    <lineage>
        <taxon>Bacteria</taxon>
        <taxon>Pseudomonadati</taxon>
        <taxon>Pseudomonadota</taxon>
        <taxon>Betaproteobacteria</taxon>
        <taxon>Burkholderiales</taxon>
        <taxon>Oxalobacteraceae</taxon>
        <taxon>Solimicrobium</taxon>
    </lineage>
</organism>
<protein>
    <submittedName>
        <fullName evidence="1">Uncharacterized protein</fullName>
    </submittedName>
</protein>
<reference evidence="1 2" key="1">
    <citation type="submission" date="2018-02" db="EMBL/GenBank/DDBJ databases">
        <title>Solimicrobium silvestre gen. nov., sp. nov., isolated from alpine forest soil.</title>
        <authorList>
            <person name="Margesin R."/>
            <person name="Albuquerque L."/>
            <person name="Zhang D.-C."/>
            <person name="Froufe H.J.C."/>
            <person name="Severino R."/>
            <person name="Roxo I."/>
            <person name="Egas C."/>
            <person name="Da Costa M.S."/>
        </authorList>
    </citation>
    <scope>NUCLEOTIDE SEQUENCE [LARGE SCALE GENOMIC DNA]</scope>
    <source>
        <strain evidence="1 2">S20-91</strain>
    </source>
</reference>
<dbReference type="Proteomes" id="UP000237839">
    <property type="component" value="Unassembled WGS sequence"/>
</dbReference>
<evidence type="ECO:0000313" key="2">
    <source>
        <dbReference type="Proteomes" id="UP000237839"/>
    </source>
</evidence>
<evidence type="ECO:0000313" key="1">
    <source>
        <dbReference type="EMBL" id="PRC90887.1"/>
    </source>
</evidence>
<name>A0A2S9GT43_9BURK</name>
<comment type="caution">
    <text evidence="1">The sequence shown here is derived from an EMBL/GenBank/DDBJ whole genome shotgun (WGS) entry which is preliminary data.</text>
</comment>
<dbReference type="AlphaFoldDB" id="A0A2S9GT43"/>
<dbReference type="EMBL" id="PUGF01000033">
    <property type="protein sequence ID" value="PRC90887.1"/>
    <property type="molecule type" value="Genomic_DNA"/>
</dbReference>
<sequence>MSQLIANQTSSAEVIKLIQQGQSLQCPVCFSVIKTVPENWKPGMVLHGIECPNDQKHFMIHCDDGQAMKEVRARMKARASKI</sequence>